<dbReference type="Proteomes" id="UP000293719">
    <property type="component" value="Chromosome"/>
</dbReference>
<dbReference type="Gene3D" id="1.10.238.10">
    <property type="entry name" value="EF-hand"/>
    <property type="match status" value="1"/>
</dbReference>
<dbReference type="RefSeq" id="WP_131616032.1">
    <property type="nucleotide sequence ID" value="NZ_CP036532.1"/>
</dbReference>
<dbReference type="GeneID" id="90766999"/>
<dbReference type="PROSITE" id="PS50222">
    <property type="entry name" value="EF_HAND_2"/>
    <property type="match status" value="1"/>
</dbReference>
<feature type="chain" id="PRO_5020353823" description="EF-hand domain-containing protein" evidence="1">
    <location>
        <begin position="22"/>
        <end position="167"/>
    </location>
</feature>
<dbReference type="EMBL" id="CP036532">
    <property type="protein sequence ID" value="QBK30332.1"/>
    <property type="molecule type" value="Genomic_DNA"/>
</dbReference>
<dbReference type="AlphaFoldDB" id="A0A4P6UZ64"/>
<dbReference type="KEGG" id="rpod:E0E05_06800"/>
<dbReference type="InterPro" id="IPR002048">
    <property type="entry name" value="EF_hand_dom"/>
</dbReference>
<feature type="domain" description="EF-hand" evidence="2">
    <location>
        <begin position="119"/>
        <end position="154"/>
    </location>
</feature>
<dbReference type="OrthoDB" id="7366896at2"/>
<dbReference type="SUPFAM" id="SSF47473">
    <property type="entry name" value="EF-hand"/>
    <property type="match status" value="1"/>
</dbReference>
<sequence length="167" mass="18556">MTSVSTALALMLAGIAAPAFAQEAPTFGREVAEQTFASIDEEGRGYIHMGDMERFRAGMFAGMDYDNDLKVTFEEFSAWDTGFGEVAEEEGRPDAFITATKIVFSFWDRNADFVLTDGEMRSSINADFQRADIDEDGLLSQEEFLQSFGIIVAMRAAIRPDIDYRAN</sequence>
<dbReference type="InterPro" id="IPR018247">
    <property type="entry name" value="EF_Hand_1_Ca_BS"/>
</dbReference>
<name>A0A4P6UZ64_9HYPH</name>
<feature type="signal peptide" evidence="1">
    <location>
        <begin position="1"/>
        <end position="21"/>
    </location>
</feature>
<keyword evidence="1" id="KW-0732">Signal</keyword>
<reference evidence="3 4" key="1">
    <citation type="journal article" date="2017" name="Int. J. Syst. Evol. Microbiol.">
        <title>Roseitalea porphyridii gen. nov., sp. nov., isolated from a red alga, and reclassification of Hoeflea suaedae Chung et al. 2013 as Pseudohoeflea suaedae gen. nov., comb. nov.</title>
        <authorList>
            <person name="Hyeon J.W."/>
            <person name="Jeong S.E."/>
            <person name="Baek K."/>
            <person name="Jeon C.O."/>
        </authorList>
    </citation>
    <scope>NUCLEOTIDE SEQUENCE [LARGE SCALE GENOMIC DNA]</scope>
    <source>
        <strain evidence="3 4">MA7-20</strain>
    </source>
</reference>
<organism evidence="3 4">
    <name type="scientific">Roseitalea porphyridii</name>
    <dbReference type="NCBI Taxonomy" id="1852022"/>
    <lineage>
        <taxon>Bacteria</taxon>
        <taxon>Pseudomonadati</taxon>
        <taxon>Pseudomonadota</taxon>
        <taxon>Alphaproteobacteria</taxon>
        <taxon>Hyphomicrobiales</taxon>
        <taxon>Ahrensiaceae</taxon>
        <taxon>Roseitalea</taxon>
    </lineage>
</organism>
<keyword evidence="4" id="KW-1185">Reference proteome</keyword>
<proteinExistence type="predicted"/>
<dbReference type="PROSITE" id="PS00018">
    <property type="entry name" value="EF_HAND_1"/>
    <property type="match status" value="1"/>
</dbReference>
<evidence type="ECO:0000259" key="2">
    <source>
        <dbReference type="PROSITE" id="PS50222"/>
    </source>
</evidence>
<dbReference type="InterPro" id="IPR011992">
    <property type="entry name" value="EF-hand-dom_pair"/>
</dbReference>
<accession>A0A4P6UZ64</accession>
<gene>
    <name evidence="3" type="ORF">E0E05_06800</name>
</gene>
<evidence type="ECO:0000256" key="1">
    <source>
        <dbReference type="SAM" id="SignalP"/>
    </source>
</evidence>
<evidence type="ECO:0000313" key="3">
    <source>
        <dbReference type="EMBL" id="QBK30332.1"/>
    </source>
</evidence>
<evidence type="ECO:0000313" key="4">
    <source>
        <dbReference type="Proteomes" id="UP000293719"/>
    </source>
</evidence>
<dbReference type="GO" id="GO:0005509">
    <property type="term" value="F:calcium ion binding"/>
    <property type="evidence" value="ECO:0007669"/>
    <property type="project" value="InterPro"/>
</dbReference>
<protein>
    <recommendedName>
        <fullName evidence="2">EF-hand domain-containing protein</fullName>
    </recommendedName>
</protein>